<organism evidence="2 3">
    <name type="scientific">Candidatus Raskinella chloraquaticus</name>
    <dbReference type="NCBI Taxonomy" id="1951219"/>
    <lineage>
        <taxon>Bacteria</taxon>
        <taxon>Pseudomonadati</taxon>
        <taxon>Pseudomonadota</taxon>
        <taxon>Alphaproteobacteria</taxon>
        <taxon>Hyphomicrobiales</taxon>
        <taxon>Phreatobacteraceae</taxon>
        <taxon>Candidatus Raskinella</taxon>
    </lineage>
</organism>
<comment type="caution">
    <text evidence="2">The sequence shown here is derived from an EMBL/GenBank/DDBJ whole genome shotgun (WGS) entry which is preliminary data.</text>
</comment>
<feature type="signal peptide" evidence="1">
    <location>
        <begin position="1"/>
        <end position="21"/>
    </location>
</feature>
<protein>
    <submittedName>
        <fullName evidence="2">Uncharacterized protein</fullName>
    </submittedName>
</protein>
<sequence length="94" mass="10168">MRVCALIRTFILALATLQPVAAQPSPAQKDASGQSCGRIQSICAARCKTRAPTDTNCLADHCTPKLEECLTTGCWQEGRLYGGKLTCNLVKSRR</sequence>
<keyword evidence="1" id="KW-0732">Signal</keyword>
<feature type="chain" id="PRO_5012981292" evidence="1">
    <location>
        <begin position="22"/>
        <end position="94"/>
    </location>
</feature>
<dbReference type="EMBL" id="LWDL01000023">
    <property type="protein sequence ID" value="OQW50950.1"/>
    <property type="molecule type" value="Genomic_DNA"/>
</dbReference>
<evidence type="ECO:0000313" key="2">
    <source>
        <dbReference type="EMBL" id="OQW50950.1"/>
    </source>
</evidence>
<evidence type="ECO:0000256" key="1">
    <source>
        <dbReference type="SAM" id="SignalP"/>
    </source>
</evidence>
<dbReference type="STRING" id="1827387.A4S15_13160"/>
<accession>A0A1W9HU05</accession>
<dbReference type="AlphaFoldDB" id="A0A1W9HU05"/>
<dbReference type="RefSeq" id="WP_376803842.1">
    <property type="nucleotide sequence ID" value="NZ_LWDL01000023.1"/>
</dbReference>
<evidence type="ECO:0000313" key="3">
    <source>
        <dbReference type="Proteomes" id="UP000192872"/>
    </source>
</evidence>
<gene>
    <name evidence="2" type="ORF">A4S15_13160</name>
</gene>
<reference evidence="2 3" key="1">
    <citation type="journal article" date="2017" name="Water Res.">
        <title>Comammox in drinking water systems.</title>
        <authorList>
            <person name="Wang Y."/>
            <person name="Ma L."/>
            <person name="Mao Y."/>
            <person name="Jiang X."/>
            <person name="Xia Y."/>
            <person name="Yu K."/>
            <person name="Li B."/>
            <person name="Zhang T."/>
        </authorList>
    </citation>
    <scope>NUCLEOTIDE SEQUENCE [LARGE SCALE GENOMIC DNA]</scope>
    <source>
        <strain evidence="2">SG_bin8</strain>
    </source>
</reference>
<name>A0A1W9HU05_9HYPH</name>
<proteinExistence type="predicted"/>
<dbReference type="Proteomes" id="UP000192872">
    <property type="component" value="Unassembled WGS sequence"/>
</dbReference>